<feature type="region of interest" description="Disordered" evidence="11">
    <location>
        <begin position="336"/>
        <end position="368"/>
    </location>
</feature>
<evidence type="ECO:0000256" key="9">
    <source>
        <dbReference type="ARBA" id="ARBA00023136"/>
    </source>
</evidence>
<evidence type="ECO:0000256" key="4">
    <source>
        <dbReference type="ARBA" id="ARBA00022676"/>
    </source>
</evidence>
<comment type="catalytic activity">
    <reaction evidence="10">
        <text>an alpha-D-Man-(1-&gt;2)-alpha-D-Man-(1-&gt;2)-alpha-D-Man-(1-&gt;3)-[alpha-D-Man-(1-&gt;6)]-beta-D-Man-(1-&gt;4)-beta-D-GlcNAc-(1-&gt;4)-alpha-D-GlcNAc-diphospho-di-trans,poly-cis-dolichol + a di-trans,poly-cis-dolichyl beta-D-mannosyl phosphate = an alpha-D-Man-(1-&gt;2)-alpha-D-Man-(1-&gt;2)-alpha-D-Man-(1-&gt;3)-[alpha-D-Man-(1-&gt;3)-alpha-D-Man-(1-&gt;6)]-beta-D-Man-(1-&gt;4)-beta-D-GlcNAc-(1-&gt;4)-alpha-D-GlcNAc-diphospho-di-trans,poly-cis-dolichol + a di-trans,poly-cis-dolichyl phosphate + H(+)</text>
        <dbReference type="Rhea" id="RHEA:29527"/>
        <dbReference type="Rhea" id="RHEA-COMP:19498"/>
        <dbReference type="Rhea" id="RHEA-COMP:19501"/>
        <dbReference type="Rhea" id="RHEA-COMP:19516"/>
        <dbReference type="Rhea" id="RHEA-COMP:19517"/>
        <dbReference type="ChEBI" id="CHEBI:15378"/>
        <dbReference type="ChEBI" id="CHEBI:57683"/>
        <dbReference type="ChEBI" id="CHEBI:58211"/>
        <dbReference type="ChEBI" id="CHEBI:132515"/>
        <dbReference type="ChEBI" id="CHEBI:132516"/>
        <dbReference type="EC" id="2.4.1.258"/>
    </reaction>
    <physiologicalReaction direction="left-to-right" evidence="10">
        <dbReference type="Rhea" id="RHEA:29528"/>
    </physiologicalReaction>
</comment>
<keyword evidence="9 12" id="KW-0472">Membrane</keyword>
<feature type="compositionally biased region" description="Basic and acidic residues" evidence="11">
    <location>
        <begin position="336"/>
        <end position="349"/>
    </location>
</feature>
<keyword evidence="8 12" id="KW-1133">Transmembrane helix</keyword>
<reference evidence="13" key="2">
    <citation type="journal article" date="2015" name="Gigascience">
        <title>Reconstructing a comprehensive transcriptome assembly of a white-pupal translocated strain of the pest fruit fly Bactrocera cucurbitae.</title>
        <authorList>
            <person name="Sim S.B."/>
            <person name="Calla B."/>
            <person name="Hall B."/>
            <person name="DeRego T."/>
            <person name="Geib S.M."/>
        </authorList>
    </citation>
    <scope>NUCLEOTIDE SEQUENCE</scope>
</reference>
<name>A0A0A1XQP3_ZEUCU</name>
<evidence type="ECO:0000256" key="5">
    <source>
        <dbReference type="ARBA" id="ARBA00022679"/>
    </source>
</evidence>
<feature type="transmembrane region" description="Helical" evidence="12">
    <location>
        <begin position="102"/>
        <end position="118"/>
    </location>
</feature>
<evidence type="ECO:0000256" key="7">
    <source>
        <dbReference type="ARBA" id="ARBA00022824"/>
    </source>
</evidence>
<evidence type="ECO:0000256" key="3">
    <source>
        <dbReference type="ARBA" id="ARBA00011964"/>
    </source>
</evidence>
<gene>
    <name evidence="13" type="primary">l(2)not</name>
    <name evidence="13" type="ORF">g.7410</name>
</gene>
<comment type="pathway">
    <text evidence="2">Protein modification; protein glycosylation.</text>
</comment>
<dbReference type="GO" id="GO:0005789">
    <property type="term" value="C:endoplasmic reticulum membrane"/>
    <property type="evidence" value="ECO:0007669"/>
    <property type="project" value="UniProtKB-SubCell"/>
</dbReference>
<evidence type="ECO:0000256" key="11">
    <source>
        <dbReference type="SAM" id="MobiDB-lite"/>
    </source>
</evidence>
<evidence type="ECO:0000256" key="6">
    <source>
        <dbReference type="ARBA" id="ARBA00022692"/>
    </source>
</evidence>
<keyword evidence="7" id="KW-0256">Endoplasmic reticulum</keyword>
<protein>
    <recommendedName>
        <fullName evidence="3">dolichyl-P-Man:Man5GlcNAc2-PP-dolichol alpha-1,3-mannosyltransferase</fullName>
        <ecNumber evidence="3">2.4.1.258</ecNumber>
    </recommendedName>
</protein>
<dbReference type="GO" id="GO:0052925">
    <property type="term" value="F:dol-P-Man:Man(5)GlcNAc(2)-PP-Dol alpha-1,3-mannosyltransferase activity"/>
    <property type="evidence" value="ECO:0007669"/>
    <property type="project" value="UniProtKB-EC"/>
</dbReference>
<feature type="transmembrane region" description="Helical" evidence="12">
    <location>
        <begin position="130"/>
        <end position="147"/>
    </location>
</feature>
<sequence>MPPLNLKTHPPGNNRSVNNWSKIKSFFKQYANLEYAKYLILDPAALPLVSVFILLAELIININVIWRVPYTEIDWIAYMQECEGFLNGTLDYGQLKGDTGPLVYPAAFVYIYSALYYITSHGQNIRLAQYIFAFIYLLQLWLVLRLYTKSRKVPPYVLLISTFTSYRIHSIYVLRLFNDPIAILFLYASLNLFLDRRWSLGSICFSIAVGVKMNILLFAPALLLFYIMNLGYLKTVLQLAICGGLQLLLGAPFLLTYPNAYINGSFDFGRVFDHEWTVNYRFLTRTLFENQAFHGFLIVIHMLLIVLFGKATVVYFKSYVRLRTLQDQLQPQIDRKNMELEKNRTNEAKSRKKNKKLAAKENEEELTPDQQKFLKSFEKGLQKSTGLKPTAQPPHPIQKEEQKVSIHFEKCTQLAILPFFLYNFIGMFCARSLHYQFYVWYYHSLPHLIWSTNYSLGIRFLLLGLIELCWNTYPSTDFSSSLLHICHIVLLLGVGSNFLLVSRQNAVIRSLADQQIKVKDK</sequence>
<dbReference type="InterPro" id="IPR007873">
    <property type="entry name" value="Glycosyltransferase_ALG3"/>
</dbReference>
<accession>A0A0A1XQP3</accession>
<comment type="subcellular location">
    <subcellularLocation>
        <location evidence="1">Endoplasmic reticulum membrane</location>
        <topology evidence="1">Multi-pass membrane protein</topology>
    </subcellularLocation>
</comment>
<dbReference type="Pfam" id="PF05208">
    <property type="entry name" value="ALG3"/>
    <property type="match status" value="1"/>
</dbReference>
<dbReference type="AlphaFoldDB" id="A0A0A1XQP3"/>
<keyword evidence="6 12" id="KW-0812">Transmembrane</keyword>
<evidence type="ECO:0000256" key="12">
    <source>
        <dbReference type="SAM" id="Phobius"/>
    </source>
</evidence>
<evidence type="ECO:0000256" key="1">
    <source>
        <dbReference type="ARBA" id="ARBA00004477"/>
    </source>
</evidence>
<dbReference type="EMBL" id="GBXI01001082">
    <property type="protein sequence ID" value="JAD13210.1"/>
    <property type="molecule type" value="Transcribed_RNA"/>
</dbReference>
<feature type="transmembrane region" description="Helical" evidence="12">
    <location>
        <begin position="200"/>
        <end position="227"/>
    </location>
</feature>
<evidence type="ECO:0000313" key="13">
    <source>
        <dbReference type="EMBL" id="JAD13210.1"/>
    </source>
</evidence>
<feature type="transmembrane region" description="Helical" evidence="12">
    <location>
        <begin position="414"/>
        <end position="433"/>
    </location>
</feature>
<dbReference type="PANTHER" id="PTHR12646:SF0">
    <property type="entry name" value="DOL-P-MAN:MAN(5)GLCNAC(2)-PP-DOL ALPHA-1,3-MANNOSYLTRANSFERASE"/>
    <property type="match status" value="1"/>
</dbReference>
<organism evidence="13">
    <name type="scientific">Zeugodacus cucurbitae</name>
    <name type="common">Melon fruit fly</name>
    <name type="synonym">Bactrocera cucurbitae</name>
    <dbReference type="NCBI Taxonomy" id="28588"/>
    <lineage>
        <taxon>Eukaryota</taxon>
        <taxon>Metazoa</taxon>
        <taxon>Ecdysozoa</taxon>
        <taxon>Arthropoda</taxon>
        <taxon>Hexapoda</taxon>
        <taxon>Insecta</taxon>
        <taxon>Pterygota</taxon>
        <taxon>Neoptera</taxon>
        <taxon>Endopterygota</taxon>
        <taxon>Diptera</taxon>
        <taxon>Brachycera</taxon>
        <taxon>Muscomorpha</taxon>
        <taxon>Tephritoidea</taxon>
        <taxon>Tephritidae</taxon>
        <taxon>Zeugodacus</taxon>
        <taxon>Zeugodacus</taxon>
    </lineage>
</organism>
<keyword evidence="4" id="KW-0328">Glycosyltransferase</keyword>
<feature type="transmembrane region" description="Helical" evidence="12">
    <location>
        <begin position="482"/>
        <end position="501"/>
    </location>
</feature>
<reference evidence="13" key="1">
    <citation type="submission" date="2014-11" db="EMBL/GenBank/DDBJ databases">
        <authorList>
            <person name="Geib S."/>
        </authorList>
    </citation>
    <scope>NUCLEOTIDE SEQUENCE</scope>
</reference>
<dbReference type="PANTHER" id="PTHR12646">
    <property type="entry name" value="NOT56 - RELATED"/>
    <property type="match status" value="1"/>
</dbReference>
<feature type="transmembrane region" description="Helical" evidence="12">
    <location>
        <begin position="239"/>
        <end position="257"/>
    </location>
</feature>
<feature type="transmembrane region" description="Helical" evidence="12">
    <location>
        <begin position="292"/>
        <end position="316"/>
    </location>
</feature>
<feature type="transmembrane region" description="Helical" evidence="12">
    <location>
        <begin position="176"/>
        <end position="194"/>
    </location>
</feature>
<proteinExistence type="predicted"/>
<evidence type="ECO:0000256" key="8">
    <source>
        <dbReference type="ARBA" id="ARBA00022989"/>
    </source>
</evidence>
<dbReference type="EC" id="2.4.1.258" evidence="3"/>
<feature type="transmembrane region" description="Helical" evidence="12">
    <location>
        <begin position="44"/>
        <end position="66"/>
    </location>
</feature>
<keyword evidence="5" id="KW-0808">Transferase</keyword>
<evidence type="ECO:0000256" key="2">
    <source>
        <dbReference type="ARBA" id="ARBA00004922"/>
    </source>
</evidence>
<evidence type="ECO:0000256" key="10">
    <source>
        <dbReference type="ARBA" id="ARBA00049506"/>
    </source>
</evidence>